<proteinExistence type="predicted"/>
<dbReference type="EMBL" id="KN822045">
    <property type="protein sequence ID" value="KIM62070.1"/>
    <property type="molecule type" value="Genomic_DNA"/>
</dbReference>
<keyword evidence="1" id="KW-0812">Transmembrane</keyword>
<reference evidence="2 3" key="1">
    <citation type="submission" date="2014-04" db="EMBL/GenBank/DDBJ databases">
        <authorList>
            <consortium name="DOE Joint Genome Institute"/>
            <person name="Kuo A."/>
            <person name="Kohler A."/>
            <person name="Nagy L.G."/>
            <person name="Floudas D."/>
            <person name="Copeland A."/>
            <person name="Barry K.W."/>
            <person name="Cichocki N."/>
            <person name="Veneault-Fourrey C."/>
            <person name="LaButti K."/>
            <person name="Lindquist E.A."/>
            <person name="Lipzen A."/>
            <person name="Lundell T."/>
            <person name="Morin E."/>
            <person name="Murat C."/>
            <person name="Sun H."/>
            <person name="Tunlid A."/>
            <person name="Henrissat B."/>
            <person name="Grigoriev I.V."/>
            <person name="Hibbett D.S."/>
            <person name="Martin F."/>
            <person name="Nordberg H.P."/>
            <person name="Cantor M.N."/>
            <person name="Hua S.X."/>
        </authorList>
    </citation>
    <scope>NUCLEOTIDE SEQUENCE [LARGE SCALE GENOMIC DNA]</scope>
    <source>
        <strain evidence="2 3">Foug A</strain>
    </source>
</reference>
<keyword evidence="3" id="KW-1185">Reference proteome</keyword>
<dbReference type="InParanoid" id="A0A0C3DN50"/>
<keyword evidence="1" id="KW-0472">Membrane</keyword>
<name>A0A0C3DN50_9AGAM</name>
<protein>
    <submittedName>
        <fullName evidence="2">Uncharacterized protein</fullName>
    </submittedName>
</protein>
<evidence type="ECO:0000256" key="1">
    <source>
        <dbReference type="SAM" id="Phobius"/>
    </source>
</evidence>
<dbReference type="Proteomes" id="UP000053989">
    <property type="component" value="Unassembled WGS sequence"/>
</dbReference>
<dbReference type="AlphaFoldDB" id="A0A0C3DN50"/>
<reference evidence="3" key="2">
    <citation type="submission" date="2015-01" db="EMBL/GenBank/DDBJ databases">
        <title>Evolutionary Origins and Diversification of the Mycorrhizal Mutualists.</title>
        <authorList>
            <consortium name="DOE Joint Genome Institute"/>
            <consortium name="Mycorrhizal Genomics Consortium"/>
            <person name="Kohler A."/>
            <person name="Kuo A."/>
            <person name="Nagy L.G."/>
            <person name="Floudas D."/>
            <person name="Copeland A."/>
            <person name="Barry K.W."/>
            <person name="Cichocki N."/>
            <person name="Veneault-Fourrey C."/>
            <person name="LaButti K."/>
            <person name="Lindquist E.A."/>
            <person name="Lipzen A."/>
            <person name="Lundell T."/>
            <person name="Morin E."/>
            <person name="Murat C."/>
            <person name="Riley R."/>
            <person name="Ohm R."/>
            <person name="Sun H."/>
            <person name="Tunlid A."/>
            <person name="Henrissat B."/>
            <person name="Grigoriev I.V."/>
            <person name="Hibbett D.S."/>
            <person name="Martin F."/>
        </authorList>
    </citation>
    <scope>NUCLEOTIDE SEQUENCE [LARGE SCALE GENOMIC DNA]</scope>
    <source>
        <strain evidence="3">Foug A</strain>
    </source>
</reference>
<dbReference type="HOGENOM" id="CLU_3070048_0_0_1"/>
<feature type="transmembrane region" description="Helical" evidence="1">
    <location>
        <begin position="21"/>
        <end position="42"/>
    </location>
</feature>
<organism evidence="2 3">
    <name type="scientific">Scleroderma citrinum Foug A</name>
    <dbReference type="NCBI Taxonomy" id="1036808"/>
    <lineage>
        <taxon>Eukaryota</taxon>
        <taxon>Fungi</taxon>
        <taxon>Dikarya</taxon>
        <taxon>Basidiomycota</taxon>
        <taxon>Agaricomycotina</taxon>
        <taxon>Agaricomycetes</taxon>
        <taxon>Agaricomycetidae</taxon>
        <taxon>Boletales</taxon>
        <taxon>Sclerodermatineae</taxon>
        <taxon>Sclerodermataceae</taxon>
        <taxon>Scleroderma</taxon>
    </lineage>
</organism>
<keyword evidence="1" id="KW-1133">Transmembrane helix</keyword>
<evidence type="ECO:0000313" key="2">
    <source>
        <dbReference type="EMBL" id="KIM62070.1"/>
    </source>
</evidence>
<gene>
    <name evidence="2" type="ORF">SCLCIDRAFT_1215414</name>
</gene>
<sequence length="53" mass="5989">MSQSPRDDLATTSKRTQELSLHLILHMACLDLTSIMLSYLAWCYSPQLCCSPD</sequence>
<accession>A0A0C3DN50</accession>
<evidence type="ECO:0000313" key="3">
    <source>
        <dbReference type="Proteomes" id="UP000053989"/>
    </source>
</evidence>